<sequence>MQLAKSPMYTSIFKKLFFSFAFLQAAIRVNAAPLPSTTTSTGLTVDASYTPQLSVLITGSETPSKYSNSHKDNDNSELYPLTSALWSLDAGGGEKSQLLEKRSTVPPINDQAIFKWMDFVQPSTPNALAEYEDETITSGNGWLQGEGEAGSPVSLSEQIASLVFSPENSRYGRLTPAHEIPRYFMDDSYVAADDIYQYLPYEGHPILERLVAPLLAESVKTIDGSTWTKNHIQWEARRIAREIDQARANRELHLQGYGDELWRPRTDGSHYREPLQLGESEYPGRSPYIGRDLYRAETEYRFKEKQRQTEETGRRWSMNGGAYVWDGEEVGQLERPWMEYYEAPGNKED</sequence>
<gene>
    <name evidence="2" type="ORF">BJ508DRAFT_314263</name>
</gene>
<dbReference type="AlphaFoldDB" id="A0A3N4HHH1"/>
<evidence type="ECO:0000256" key="1">
    <source>
        <dbReference type="SAM" id="SignalP"/>
    </source>
</evidence>
<evidence type="ECO:0000313" key="2">
    <source>
        <dbReference type="EMBL" id="RPA72937.1"/>
    </source>
</evidence>
<dbReference type="Proteomes" id="UP000275078">
    <property type="component" value="Unassembled WGS sequence"/>
</dbReference>
<evidence type="ECO:0000313" key="3">
    <source>
        <dbReference type="Proteomes" id="UP000275078"/>
    </source>
</evidence>
<name>A0A3N4HHH1_ASCIM</name>
<dbReference type="EMBL" id="ML119839">
    <property type="protein sequence ID" value="RPA72937.1"/>
    <property type="molecule type" value="Genomic_DNA"/>
</dbReference>
<keyword evidence="3" id="KW-1185">Reference proteome</keyword>
<feature type="signal peptide" evidence="1">
    <location>
        <begin position="1"/>
        <end position="31"/>
    </location>
</feature>
<organism evidence="2 3">
    <name type="scientific">Ascobolus immersus RN42</name>
    <dbReference type="NCBI Taxonomy" id="1160509"/>
    <lineage>
        <taxon>Eukaryota</taxon>
        <taxon>Fungi</taxon>
        <taxon>Dikarya</taxon>
        <taxon>Ascomycota</taxon>
        <taxon>Pezizomycotina</taxon>
        <taxon>Pezizomycetes</taxon>
        <taxon>Pezizales</taxon>
        <taxon>Ascobolaceae</taxon>
        <taxon>Ascobolus</taxon>
    </lineage>
</organism>
<accession>A0A3N4HHH1</accession>
<protein>
    <submittedName>
        <fullName evidence="2">Uncharacterized protein</fullName>
    </submittedName>
</protein>
<feature type="chain" id="PRO_5018211867" evidence="1">
    <location>
        <begin position="32"/>
        <end position="349"/>
    </location>
</feature>
<keyword evidence="1" id="KW-0732">Signal</keyword>
<reference evidence="2 3" key="1">
    <citation type="journal article" date="2018" name="Nat. Ecol. Evol.">
        <title>Pezizomycetes genomes reveal the molecular basis of ectomycorrhizal truffle lifestyle.</title>
        <authorList>
            <person name="Murat C."/>
            <person name="Payen T."/>
            <person name="Noel B."/>
            <person name="Kuo A."/>
            <person name="Morin E."/>
            <person name="Chen J."/>
            <person name="Kohler A."/>
            <person name="Krizsan K."/>
            <person name="Balestrini R."/>
            <person name="Da Silva C."/>
            <person name="Montanini B."/>
            <person name="Hainaut M."/>
            <person name="Levati E."/>
            <person name="Barry K.W."/>
            <person name="Belfiori B."/>
            <person name="Cichocki N."/>
            <person name="Clum A."/>
            <person name="Dockter R.B."/>
            <person name="Fauchery L."/>
            <person name="Guy J."/>
            <person name="Iotti M."/>
            <person name="Le Tacon F."/>
            <person name="Lindquist E.A."/>
            <person name="Lipzen A."/>
            <person name="Malagnac F."/>
            <person name="Mello A."/>
            <person name="Molinier V."/>
            <person name="Miyauchi S."/>
            <person name="Poulain J."/>
            <person name="Riccioni C."/>
            <person name="Rubini A."/>
            <person name="Sitrit Y."/>
            <person name="Splivallo R."/>
            <person name="Traeger S."/>
            <person name="Wang M."/>
            <person name="Zifcakova L."/>
            <person name="Wipf D."/>
            <person name="Zambonelli A."/>
            <person name="Paolocci F."/>
            <person name="Nowrousian M."/>
            <person name="Ottonello S."/>
            <person name="Baldrian P."/>
            <person name="Spatafora J.W."/>
            <person name="Henrissat B."/>
            <person name="Nagy L.G."/>
            <person name="Aury J.M."/>
            <person name="Wincker P."/>
            <person name="Grigoriev I.V."/>
            <person name="Bonfante P."/>
            <person name="Martin F.M."/>
        </authorList>
    </citation>
    <scope>NUCLEOTIDE SEQUENCE [LARGE SCALE GENOMIC DNA]</scope>
    <source>
        <strain evidence="2 3">RN42</strain>
    </source>
</reference>
<proteinExistence type="predicted"/>